<proteinExistence type="predicted"/>
<dbReference type="InterPro" id="IPR034154">
    <property type="entry name" value="TOPRIM_DnaG/twinkle"/>
</dbReference>
<dbReference type="CDD" id="cd01029">
    <property type="entry name" value="TOPRIM_primases"/>
    <property type="match status" value="1"/>
</dbReference>
<evidence type="ECO:0000313" key="2">
    <source>
        <dbReference type="Proteomes" id="UP001211711"/>
    </source>
</evidence>
<gene>
    <name evidence="1" type="ORF">PN497_20105</name>
</gene>
<dbReference type="Proteomes" id="UP001211711">
    <property type="component" value="Unassembled WGS sequence"/>
</dbReference>
<organism evidence="1 2">
    <name type="scientific">Sphaerospermopsis kisseleviana CS-549</name>
    <dbReference type="NCBI Taxonomy" id="3021783"/>
    <lineage>
        <taxon>Bacteria</taxon>
        <taxon>Bacillati</taxon>
        <taxon>Cyanobacteriota</taxon>
        <taxon>Cyanophyceae</taxon>
        <taxon>Nostocales</taxon>
        <taxon>Aphanizomenonaceae</taxon>
        <taxon>Sphaerospermopsis</taxon>
        <taxon>Sphaerospermopsis kisseleviana</taxon>
    </lineage>
</organism>
<dbReference type="RefSeq" id="WP_096568923.1">
    <property type="nucleotide sequence ID" value="NZ_JAQMTI010000256.1"/>
</dbReference>
<accession>A0ABT4ZX31</accession>
<keyword evidence="2" id="KW-1185">Reference proteome</keyword>
<evidence type="ECO:0000313" key="1">
    <source>
        <dbReference type="EMBL" id="MDB9443636.1"/>
    </source>
</evidence>
<reference evidence="1 2" key="1">
    <citation type="submission" date="2023-01" db="EMBL/GenBank/DDBJ databases">
        <title>Genomes from the Australian National Cyanobacteria Reference Collection.</title>
        <authorList>
            <person name="Willis A."/>
            <person name="Lee E.M.F."/>
        </authorList>
    </citation>
    <scope>NUCLEOTIDE SEQUENCE [LARGE SCALE GENOMIC DNA]</scope>
    <source>
        <strain evidence="1 2">CS-549</strain>
    </source>
</reference>
<sequence length="1372" mass="156760">MIVNPVNIPANVDIAKLPSAARELARYRTSHKFSKKDVRGRECDRIIYKYVEGIVIRWNDLVIDPVKGKAIKDIRQYQLKPGTLHDESIFSSLTFDSLLFRKYDWTITKFFSPYRIDDVRNFAANKAIIVTEGEKDCESLRQKGLAASTFMAKCWALDGLKHNIKLLKDNGISLLVFWMDDDLEGIKKAAKVRVASAIVGVPCLILKPRLFWRDLPRWEWKTVNCKQEKNGSGFGAADYFQNHNIDEFLAAIDKQHNQAIFDQQLGKIRPIQYEEEGSKKLTPNKVAIPQITINKELVLSAKKTNFDLLDFVWKQDRDLIESGSISGTRYSAYKVLCHSLAKTYNYLISLGLATKNTPFDLLTIWAKNSRLSPSDDSYLAAFNMLASVGSETLDPNNSLDKLTIEKVGKTLAFYCKREKINNPLETADQPKLDTTNSNLRFSDLSKSTYLNWTRFSESCEPLTIVFGNVALLPGIPMIAIPDIKQTNQEYINYDLREGLKPYIGNKREISIDTKNAKQWAKSDFVNLVKFVTANNGSKNKVSDCQLTIDGQDMFDFLADDLIDNQLSLNNLDICFDDRNVDVDHLIAEIEKRQSKNIYFEAPHGLGKTTFSTALSAYFWELFNIATVVVTPTISLRKNCGVGYKLPQVDESFWIHQNPKIFRGCVTCLDSLFTRVMPLLEEHDIKYILVFDECSKNISHLHTGDTHIKKDRALHLSKVEKLLNSSELNVFLDADIYQSVVNYVQRSAPRNSLKIGTGFKFNREFVLWNGASPKDMLKAVHLIRLNEPNATINVNSQSAKFDATYTPKNIANALMDMGIWFEDIIVHDGENLEPDHPGFDILSKPKHIQEAYFSKFCKGKIVITNQNFFSSGVSVASHCFDYQFNIFYNQGLPTDALQIPLRLRDKQGLQRHIWVANAVLGSSTLTGYTPKQVEEQLNLKIQYFDKGYERLRGYYNPADLVRSALSSQYMYEMIALESNLKIGSMFRRAVLRLMQHKQNWTLLEADKWMEEYKSGVHKETIDRVYNPKTEIGQMDLYSAIKKSQVETVEGKNSEVAIAQLISDDDYKKLINQNQKFSRDEEILLDRYQFNKACLGVIPNPNKDDIQLWRDGFWRKLKSEFSLLIDRFWFTRIEESIKLEKSIKNKHFFDFDWVKKSDLPRSVYLRELGLDLLIREKYWLEAGSLKFESSKFVKSPNQEFTKEIDVNGAKLTVNLTGTRLDLSKGSLLQSIAEKIANEPLKAKNLLGFKPEKTTLAIIRQVLDIFGYKIETIGNGKATKYVLVRENNQALRNLYHETMRKLIGLSAFSENNPYSEFIDELAIANNEPITLDAKAIKAAVPQVDIKSQFNLADLVDIGQAALEGEVSFKLVPSFP</sequence>
<protein>
    <submittedName>
        <fullName evidence="1">Toprim domain-containing protein</fullName>
    </submittedName>
</protein>
<dbReference type="EMBL" id="JAQMTI010000256">
    <property type="protein sequence ID" value="MDB9443636.1"/>
    <property type="molecule type" value="Genomic_DNA"/>
</dbReference>
<name>A0ABT4ZX31_9CYAN</name>
<comment type="caution">
    <text evidence="1">The sequence shown here is derived from an EMBL/GenBank/DDBJ whole genome shotgun (WGS) entry which is preliminary data.</text>
</comment>